<keyword evidence="2" id="KW-1185">Reference proteome</keyword>
<evidence type="ECO:0000313" key="1">
    <source>
        <dbReference type="EMBL" id="KAF5765621.1"/>
    </source>
</evidence>
<evidence type="ECO:0000313" key="2">
    <source>
        <dbReference type="Proteomes" id="UP000215914"/>
    </source>
</evidence>
<comment type="caution">
    <text evidence="1">The sequence shown here is derived from an EMBL/GenBank/DDBJ whole genome shotgun (WGS) entry which is preliminary data.</text>
</comment>
<sequence>MFVLNFVYMFVCIFYKHSGLVSRSLCNIIHKLKHIIQTLNFPGLRNRSTLCC</sequence>
<organism evidence="1 2">
    <name type="scientific">Helianthus annuus</name>
    <name type="common">Common sunflower</name>
    <dbReference type="NCBI Taxonomy" id="4232"/>
    <lineage>
        <taxon>Eukaryota</taxon>
        <taxon>Viridiplantae</taxon>
        <taxon>Streptophyta</taxon>
        <taxon>Embryophyta</taxon>
        <taxon>Tracheophyta</taxon>
        <taxon>Spermatophyta</taxon>
        <taxon>Magnoliopsida</taxon>
        <taxon>eudicotyledons</taxon>
        <taxon>Gunneridae</taxon>
        <taxon>Pentapetalae</taxon>
        <taxon>asterids</taxon>
        <taxon>campanulids</taxon>
        <taxon>Asterales</taxon>
        <taxon>Asteraceae</taxon>
        <taxon>Asteroideae</taxon>
        <taxon>Heliantheae alliance</taxon>
        <taxon>Heliantheae</taxon>
        <taxon>Helianthus</taxon>
    </lineage>
</organism>
<dbReference type="AlphaFoldDB" id="A0A9K3E3Z9"/>
<proteinExistence type="predicted"/>
<dbReference type="EMBL" id="MNCJ02000330">
    <property type="protein sequence ID" value="KAF5765621.1"/>
    <property type="molecule type" value="Genomic_DNA"/>
</dbReference>
<reference evidence="1" key="2">
    <citation type="submission" date="2020-06" db="EMBL/GenBank/DDBJ databases">
        <title>Helianthus annuus Genome sequencing and assembly Release 2.</title>
        <authorList>
            <person name="Gouzy J."/>
            <person name="Langlade N."/>
            <person name="Munos S."/>
        </authorList>
    </citation>
    <scope>NUCLEOTIDE SEQUENCE</scope>
    <source>
        <tissue evidence="1">Leaves</tissue>
    </source>
</reference>
<accession>A0A9K3E3Z9</accession>
<name>A0A9K3E3Z9_HELAN</name>
<reference evidence="1" key="1">
    <citation type="journal article" date="2017" name="Nature">
        <title>The sunflower genome provides insights into oil metabolism, flowering and Asterid evolution.</title>
        <authorList>
            <person name="Badouin H."/>
            <person name="Gouzy J."/>
            <person name="Grassa C.J."/>
            <person name="Murat F."/>
            <person name="Staton S.E."/>
            <person name="Cottret L."/>
            <person name="Lelandais-Briere C."/>
            <person name="Owens G.L."/>
            <person name="Carrere S."/>
            <person name="Mayjonade B."/>
            <person name="Legrand L."/>
            <person name="Gill N."/>
            <person name="Kane N.C."/>
            <person name="Bowers J.E."/>
            <person name="Hubner S."/>
            <person name="Bellec A."/>
            <person name="Berard A."/>
            <person name="Berges H."/>
            <person name="Blanchet N."/>
            <person name="Boniface M.C."/>
            <person name="Brunel D."/>
            <person name="Catrice O."/>
            <person name="Chaidir N."/>
            <person name="Claudel C."/>
            <person name="Donnadieu C."/>
            <person name="Faraut T."/>
            <person name="Fievet G."/>
            <person name="Helmstetter N."/>
            <person name="King M."/>
            <person name="Knapp S.J."/>
            <person name="Lai Z."/>
            <person name="Le Paslier M.C."/>
            <person name="Lippi Y."/>
            <person name="Lorenzon L."/>
            <person name="Mandel J.R."/>
            <person name="Marage G."/>
            <person name="Marchand G."/>
            <person name="Marquand E."/>
            <person name="Bret-Mestries E."/>
            <person name="Morien E."/>
            <person name="Nambeesan S."/>
            <person name="Nguyen T."/>
            <person name="Pegot-Espagnet P."/>
            <person name="Pouilly N."/>
            <person name="Raftis F."/>
            <person name="Sallet E."/>
            <person name="Schiex T."/>
            <person name="Thomas J."/>
            <person name="Vandecasteele C."/>
            <person name="Vares D."/>
            <person name="Vear F."/>
            <person name="Vautrin S."/>
            <person name="Crespi M."/>
            <person name="Mangin B."/>
            <person name="Burke J.M."/>
            <person name="Salse J."/>
            <person name="Munos S."/>
            <person name="Vincourt P."/>
            <person name="Rieseberg L.H."/>
            <person name="Langlade N.B."/>
        </authorList>
    </citation>
    <scope>NUCLEOTIDE SEQUENCE</scope>
    <source>
        <tissue evidence="1">Leaves</tissue>
    </source>
</reference>
<protein>
    <submittedName>
        <fullName evidence="1">Uncharacterized protein</fullName>
    </submittedName>
</protein>
<dbReference type="Proteomes" id="UP000215914">
    <property type="component" value="Unassembled WGS sequence"/>
</dbReference>
<dbReference type="Gramene" id="mRNA:HanXRQr2_Chr15g0705921">
    <property type="protein sequence ID" value="CDS:HanXRQr2_Chr15g0705921.1"/>
    <property type="gene ID" value="HanXRQr2_Chr15g0705921"/>
</dbReference>
<gene>
    <name evidence="1" type="ORF">HanXRQr2_Chr15g0705921</name>
</gene>